<comment type="caution">
    <text evidence="2">The sequence shown here is derived from an EMBL/GenBank/DDBJ whole genome shotgun (WGS) entry which is preliminary data.</text>
</comment>
<dbReference type="AlphaFoldDB" id="A0A7K0DDR7"/>
<gene>
    <name evidence="2" type="ORF">NRB20_61290</name>
</gene>
<dbReference type="Proteomes" id="UP000438448">
    <property type="component" value="Unassembled WGS sequence"/>
</dbReference>
<dbReference type="InterPro" id="IPR001910">
    <property type="entry name" value="Inosine/uridine_hydrolase_dom"/>
</dbReference>
<dbReference type="GO" id="GO:0016799">
    <property type="term" value="F:hydrolase activity, hydrolyzing N-glycosyl compounds"/>
    <property type="evidence" value="ECO:0007669"/>
    <property type="project" value="InterPro"/>
</dbReference>
<proteinExistence type="predicted"/>
<organism evidence="2 3">
    <name type="scientific">Nocardia macrotermitis</name>
    <dbReference type="NCBI Taxonomy" id="2585198"/>
    <lineage>
        <taxon>Bacteria</taxon>
        <taxon>Bacillati</taxon>
        <taxon>Actinomycetota</taxon>
        <taxon>Actinomycetes</taxon>
        <taxon>Mycobacteriales</taxon>
        <taxon>Nocardiaceae</taxon>
        <taxon>Nocardia</taxon>
    </lineage>
</organism>
<dbReference type="SUPFAM" id="SSF53590">
    <property type="entry name" value="Nucleoside hydrolase"/>
    <property type="match status" value="1"/>
</dbReference>
<accession>A0A7K0DDR7</accession>
<feature type="domain" description="Inosine/uridine-preferring nucleoside hydrolase" evidence="1">
    <location>
        <begin position="6"/>
        <end position="279"/>
    </location>
</feature>
<dbReference type="EMBL" id="WEGK01000016">
    <property type="protein sequence ID" value="MQY23004.1"/>
    <property type="molecule type" value="Genomic_DNA"/>
</dbReference>
<evidence type="ECO:0000259" key="1">
    <source>
        <dbReference type="Pfam" id="PF01156"/>
    </source>
</evidence>
<evidence type="ECO:0000313" key="3">
    <source>
        <dbReference type="Proteomes" id="UP000438448"/>
    </source>
</evidence>
<dbReference type="Gene3D" id="3.90.245.10">
    <property type="entry name" value="Ribonucleoside hydrolase-like"/>
    <property type="match status" value="1"/>
</dbReference>
<dbReference type="Pfam" id="PF01156">
    <property type="entry name" value="IU_nuc_hydro"/>
    <property type="match status" value="1"/>
</dbReference>
<evidence type="ECO:0000313" key="2">
    <source>
        <dbReference type="EMBL" id="MQY23004.1"/>
    </source>
</evidence>
<sequence>MYVICTDWGDDIDDAISVALAARTIDRFVVLTADESGDHRARGVSEQLRRHDRTDVPVIRGLEIGGGRGRRRSSMGLATRPCEHDPEMIEALTDLALSSSELRWVGQGPLSNVAAFAQARPDLAGRIRLTQMGFWLDRYRDTSRASHNPRMDPRAAGAAVRLLDTPRLVLSDHTEAAAIRITREHDLMRRLAAPDAPGWARLLVDGFEEWAAYRSTAADQSSGVGSWLHDPLTLSAGLDLGFVRFVGERIRVEADARAYRDPEGIEVEVSTGADHEAFMDWVMKILLED</sequence>
<protein>
    <recommendedName>
        <fullName evidence="1">Inosine/uridine-preferring nucleoside hydrolase domain-containing protein</fullName>
    </recommendedName>
</protein>
<reference evidence="2 3" key="1">
    <citation type="submission" date="2019-10" db="EMBL/GenBank/DDBJ databases">
        <title>Nocardia macrotermitis sp. nov. and Nocardia aurantia sp. nov., isolated from the gut of fungus growing-termite Macrotermes natalensis.</title>
        <authorList>
            <person name="Benndorf R."/>
            <person name="Schwitalla J."/>
            <person name="Martin K."/>
            <person name="De Beer W."/>
            <person name="Kaster A.-K."/>
            <person name="Vollmers J."/>
            <person name="Poulsen M."/>
            <person name="Beemelmanns C."/>
        </authorList>
    </citation>
    <scope>NUCLEOTIDE SEQUENCE [LARGE SCALE GENOMIC DNA]</scope>
    <source>
        <strain evidence="2 3">RB20</strain>
    </source>
</reference>
<name>A0A7K0DDR7_9NOCA</name>
<dbReference type="InterPro" id="IPR036452">
    <property type="entry name" value="Ribo_hydro-like"/>
</dbReference>
<keyword evidence="3" id="KW-1185">Reference proteome</keyword>